<dbReference type="Pfam" id="PF03459">
    <property type="entry name" value="TOBE"/>
    <property type="match status" value="1"/>
</dbReference>
<keyword evidence="6 12" id="KW-0067">ATP-binding</keyword>
<dbReference type="Gene3D" id="2.40.50.100">
    <property type="match status" value="1"/>
</dbReference>
<evidence type="ECO:0000256" key="3">
    <source>
        <dbReference type="ARBA" id="ARBA00022505"/>
    </source>
</evidence>
<evidence type="ECO:0000313" key="13">
    <source>
        <dbReference type="Proteomes" id="UP000534783"/>
    </source>
</evidence>
<gene>
    <name evidence="12" type="ORF">MNODULE_21790</name>
</gene>
<comment type="caution">
    <text evidence="12">The sequence shown here is derived from an EMBL/GenBank/DDBJ whole genome shotgun (WGS) entry which is preliminary data.</text>
</comment>
<dbReference type="InterPro" id="IPR003439">
    <property type="entry name" value="ABC_transporter-like_ATP-bd"/>
</dbReference>
<keyword evidence="8" id="KW-0472">Membrane</keyword>
<dbReference type="Gene3D" id="3.40.50.300">
    <property type="entry name" value="P-loop containing nucleotide triphosphate hydrolases"/>
    <property type="match status" value="1"/>
</dbReference>
<evidence type="ECO:0000313" key="12">
    <source>
        <dbReference type="EMBL" id="NKE73395.1"/>
    </source>
</evidence>
<dbReference type="InterPro" id="IPR008995">
    <property type="entry name" value="Mo/tungstate-bd_C_term_dom"/>
</dbReference>
<sequence>MELNVDLHYPLPKGGGLQAQFSVSLDSPRIVVLFGPSGSGKSTLLHCLAGLLQPGRGEIRHGDTIWFDASQGISLPPQRRSVGLLFQDYPLFPHLTVQENIAYGLRRWNRAESERSVRGWIDRFQLGGKENRFPAALSGGEQQRVALARALAPKPRLLLLDEPFSALDLRTRALVRAEVRRWVEEERATALVVTHDIVDAMTLGEDLIILSEGVILQRGRPLDIFSRPASPEVAKIVGVENLLPAQVILASEERVVLEVGKGRIIAVGEAPPGGRCFVSIRAEEVILERGRPAQSSARNRLVGFIQECIPVGAQVRVVIDCGFSLTALVTRQAVEELSLRPGAEITAVIKASSVHLIPTE</sequence>
<dbReference type="PROSITE" id="PS00211">
    <property type="entry name" value="ABC_TRANSPORTER_1"/>
    <property type="match status" value="1"/>
</dbReference>
<dbReference type="InterPro" id="IPR017871">
    <property type="entry name" value="ABC_transporter-like_CS"/>
</dbReference>
<dbReference type="GO" id="GO:0005524">
    <property type="term" value="F:ATP binding"/>
    <property type="evidence" value="ECO:0007669"/>
    <property type="project" value="UniProtKB-KW"/>
</dbReference>
<dbReference type="PANTHER" id="PTHR42781">
    <property type="entry name" value="SPERMIDINE/PUTRESCINE IMPORT ATP-BINDING PROTEIN POTA"/>
    <property type="match status" value="1"/>
</dbReference>
<dbReference type="EMBL" id="VTOW01000006">
    <property type="protein sequence ID" value="NKE73395.1"/>
    <property type="molecule type" value="Genomic_DNA"/>
</dbReference>
<dbReference type="SUPFAM" id="SSF50331">
    <property type="entry name" value="MOP-like"/>
    <property type="match status" value="1"/>
</dbReference>
<evidence type="ECO:0000256" key="8">
    <source>
        <dbReference type="ARBA" id="ARBA00023136"/>
    </source>
</evidence>
<feature type="domain" description="Mop" evidence="11">
    <location>
        <begin position="294"/>
        <end position="358"/>
    </location>
</feature>
<keyword evidence="1" id="KW-0813">Transport</keyword>
<dbReference type="SUPFAM" id="SSF52540">
    <property type="entry name" value="P-loop containing nucleoside triphosphate hydrolases"/>
    <property type="match status" value="1"/>
</dbReference>
<evidence type="ECO:0000256" key="9">
    <source>
        <dbReference type="PROSITE-ProRule" id="PRU01213"/>
    </source>
</evidence>
<name>A0A7X6DU86_9BACT</name>
<organism evidence="12 13">
    <name type="scientific">Candidatus Manganitrophus noduliformans</name>
    <dbReference type="NCBI Taxonomy" id="2606439"/>
    <lineage>
        <taxon>Bacteria</taxon>
        <taxon>Pseudomonadati</taxon>
        <taxon>Nitrospirota</taxon>
        <taxon>Nitrospiria</taxon>
        <taxon>Candidatus Troglogloeales</taxon>
        <taxon>Candidatus Manganitrophaceae</taxon>
        <taxon>Candidatus Manganitrophus</taxon>
    </lineage>
</organism>
<keyword evidence="2" id="KW-1003">Cell membrane</keyword>
<evidence type="ECO:0000256" key="6">
    <source>
        <dbReference type="ARBA" id="ARBA00022840"/>
    </source>
</evidence>
<dbReference type="PANTHER" id="PTHR42781:SF1">
    <property type="entry name" value="THIAMINE IMPORT ATP-BINDING PROTEIN THIQ"/>
    <property type="match status" value="1"/>
</dbReference>
<evidence type="ECO:0000259" key="11">
    <source>
        <dbReference type="PROSITE" id="PS51866"/>
    </source>
</evidence>
<dbReference type="Proteomes" id="UP000534783">
    <property type="component" value="Unassembled WGS sequence"/>
</dbReference>
<keyword evidence="5" id="KW-0547">Nucleotide-binding</keyword>
<keyword evidence="4" id="KW-0997">Cell inner membrane</keyword>
<dbReference type="InterPro" id="IPR005116">
    <property type="entry name" value="Transp-assoc_OB_typ1"/>
</dbReference>
<evidence type="ECO:0000256" key="1">
    <source>
        <dbReference type="ARBA" id="ARBA00022448"/>
    </source>
</evidence>
<dbReference type="GO" id="GO:0016887">
    <property type="term" value="F:ATP hydrolysis activity"/>
    <property type="evidence" value="ECO:0007669"/>
    <property type="project" value="InterPro"/>
</dbReference>
<dbReference type="PROSITE" id="PS50893">
    <property type="entry name" value="ABC_TRANSPORTER_2"/>
    <property type="match status" value="1"/>
</dbReference>
<evidence type="ECO:0000256" key="5">
    <source>
        <dbReference type="ARBA" id="ARBA00022741"/>
    </source>
</evidence>
<dbReference type="InterPro" id="IPR003593">
    <property type="entry name" value="AAA+_ATPase"/>
</dbReference>
<dbReference type="InterPro" id="IPR004606">
    <property type="entry name" value="Mop_domain"/>
</dbReference>
<protein>
    <submittedName>
        <fullName evidence="12">ABC transporter ATP-binding protein</fullName>
    </submittedName>
</protein>
<accession>A0A7X6DU86</accession>
<dbReference type="PROSITE" id="PS51866">
    <property type="entry name" value="MOP"/>
    <property type="match status" value="1"/>
</dbReference>
<keyword evidence="7" id="KW-1278">Translocase</keyword>
<dbReference type="InterPro" id="IPR050093">
    <property type="entry name" value="ABC_SmlMolc_Importer"/>
</dbReference>
<dbReference type="InterPro" id="IPR027417">
    <property type="entry name" value="P-loop_NTPase"/>
</dbReference>
<evidence type="ECO:0000256" key="4">
    <source>
        <dbReference type="ARBA" id="ARBA00022519"/>
    </source>
</evidence>
<proteinExistence type="predicted"/>
<evidence type="ECO:0000256" key="2">
    <source>
        <dbReference type="ARBA" id="ARBA00022475"/>
    </source>
</evidence>
<dbReference type="Pfam" id="PF00005">
    <property type="entry name" value="ABC_tran"/>
    <property type="match status" value="1"/>
</dbReference>
<dbReference type="RefSeq" id="WP_168063344.1">
    <property type="nucleotide sequence ID" value="NZ_VTOW01000006.1"/>
</dbReference>
<dbReference type="GO" id="GO:0015689">
    <property type="term" value="P:molybdate ion transport"/>
    <property type="evidence" value="ECO:0007669"/>
    <property type="project" value="InterPro"/>
</dbReference>
<keyword evidence="3 9" id="KW-0500">Molybdenum</keyword>
<dbReference type="AlphaFoldDB" id="A0A7X6DU86"/>
<keyword evidence="13" id="KW-1185">Reference proteome</keyword>
<evidence type="ECO:0000256" key="7">
    <source>
        <dbReference type="ARBA" id="ARBA00022967"/>
    </source>
</evidence>
<reference evidence="12 13" key="1">
    <citation type="journal article" date="2020" name="Nature">
        <title>Bacterial chemolithoautotrophy via manganese oxidation.</title>
        <authorList>
            <person name="Yu H."/>
            <person name="Leadbetter J.R."/>
        </authorList>
    </citation>
    <scope>NUCLEOTIDE SEQUENCE [LARGE SCALE GENOMIC DNA]</scope>
    <source>
        <strain evidence="12 13">Mn-1</strain>
    </source>
</reference>
<evidence type="ECO:0000259" key="10">
    <source>
        <dbReference type="PROSITE" id="PS50893"/>
    </source>
</evidence>
<feature type="domain" description="ABC transporter" evidence="10">
    <location>
        <begin position="2"/>
        <end position="237"/>
    </location>
</feature>
<dbReference type="SMART" id="SM00382">
    <property type="entry name" value="AAA"/>
    <property type="match status" value="1"/>
</dbReference>